<gene>
    <name evidence="1" type="ORF">Patl1_17136</name>
</gene>
<name>A0ACC1B5C9_9ROSI</name>
<comment type="caution">
    <text evidence="1">The sequence shown here is derived from an EMBL/GenBank/DDBJ whole genome shotgun (WGS) entry which is preliminary data.</text>
</comment>
<proteinExistence type="predicted"/>
<evidence type="ECO:0000313" key="1">
    <source>
        <dbReference type="EMBL" id="KAJ0094096.1"/>
    </source>
</evidence>
<dbReference type="Proteomes" id="UP001164250">
    <property type="component" value="Chromosome 6"/>
</dbReference>
<evidence type="ECO:0000313" key="2">
    <source>
        <dbReference type="Proteomes" id="UP001164250"/>
    </source>
</evidence>
<dbReference type="EMBL" id="CM047902">
    <property type="protein sequence ID" value="KAJ0094096.1"/>
    <property type="molecule type" value="Genomic_DNA"/>
</dbReference>
<accession>A0ACC1B5C9</accession>
<organism evidence="1 2">
    <name type="scientific">Pistacia atlantica</name>
    <dbReference type="NCBI Taxonomy" id="434234"/>
    <lineage>
        <taxon>Eukaryota</taxon>
        <taxon>Viridiplantae</taxon>
        <taxon>Streptophyta</taxon>
        <taxon>Embryophyta</taxon>
        <taxon>Tracheophyta</taxon>
        <taxon>Spermatophyta</taxon>
        <taxon>Magnoliopsida</taxon>
        <taxon>eudicotyledons</taxon>
        <taxon>Gunneridae</taxon>
        <taxon>Pentapetalae</taxon>
        <taxon>rosids</taxon>
        <taxon>malvids</taxon>
        <taxon>Sapindales</taxon>
        <taxon>Anacardiaceae</taxon>
        <taxon>Pistacia</taxon>
    </lineage>
</organism>
<reference evidence="2" key="1">
    <citation type="journal article" date="2023" name="G3 (Bethesda)">
        <title>Genome assembly and association tests identify interacting loci associated with vigor, precocity, and sex in interspecific pistachio rootstocks.</title>
        <authorList>
            <person name="Palmer W."/>
            <person name="Jacygrad E."/>
            <person name="Sagayaradj S."/>
            <person name="Cavanaugh K."/>
            <person name="Han R."/>
            <person name="Bertier L."/>
            <person name="Beede B."/>
            <person name="Kafkas S."/>
            <person name="Golino D."/>
            <person name="Preece J."/>
            <person name="Michelmore R."/>
        </authorList>
    </citation>
    <scope>NUCLEOTIDE SEQUENCE [LARGE SCALE GENOMIC DNA]</scope>
</reference>
<keyword evidence="2" id="KW-1185">Reference proteome</keyword>
<sequence length="134" mass="14871">MEGTDLSKLGSDWIVPLNKLPSLSELHLSFCSLRSFKSSLNVVNFTSLAVLDLSLNDFHSEIPNWLSNITSLESINLRSSKLYGTIPLGLTGLQNLRSVDLAKNKNLTGNCSQLFAGSWRMAEYVKLEFIQLHG</sequence>
<protein>
    <submittedName>
        <fullName evidence="1">Uncharacterized protein</fullName>
    </submittedName>
</protein>